<feature type="domain" description="WDR11 second beta-propeller" evidence="3">
    <location>
        <begin position="453"/>
        <end position="592"/>
    </location>
</feature>
<dbReference type="PROSITE" id="PS51257">
    <property type="entry name" value="PROKAR_LIPOPROTEIN"/>
    <property type="match status" value="1"/>
</dbReference>
<dbReference type="Gene3D" id="2.130.10.10">
    <property type="entry name" value="YVTN repeat-like/Quinoprotein amine dehydrogenase"/>
    <property type="match status" value="2"/>
</dbReference>
<name>A0A9D4F1S3_DREPO</name>
<evidence type="ECO:0000259" key="3">
    <source>
        <dbReference type="Pfam" id="PF23752"/>
    </source>
</evidence>
<feature type="domain" description="WDR11 TPR" evidence="4">
    <location>
        <begin position="896"/>
        <end position="1141"/>
    </location>
</feature>
<evidence type="ECO:0008006" key="7">
    <source>
        <dbReference type="Google" id="ProtNLM"/>
    </source>
</evidence>
<feature type="compositionally biased region" description="Polar residues" evidence="1">
    <location>
        <begin position="206"/>
        <end position="224"/>
    </location>
</feature>
<dbReference type="InterPro" id="IPR057854">
    <property type="entry name" value="TPR_WDR11"/>
</dbReference>
<evidence type="ECO:0000313" key="5">
    <source>
        <dbReference type="EMBL" id="KAH3790780.1"/>
    </source>
</evidence>
<dbReference type="Pfam" id="PF23753">
    <property type="entry name" value="TPR_WDR11"/>
    <property type="match status" value="1"/>
</dbReference>
<organism evidence="5 6">
    <name type="scientific">Dreissena polymorpha</name>
    <name type="common">Zebra mussel</name>
    <name type="synonym">Mytilus polymorpha</name>
    <dbReference type="NCBI Taxonomy" id="45954"/>
    <lineage>
        <taxon>Eukaryota</taxon>
        <taxon>Metazoa</taxon>
        <taxon>Spiralia</taxon>
        <taxon>Lophotrochozoa</taxon>
        <taxon>Mollusca</taxon>
        <taxon>Bivalvia</taxon>
        <taxon>Autobranchia</taxon>
        <taxon>Heteroconchia</taxon>
        <taxon>Euheterodonta</taxon>
        <taxon>Imparidentia</taxon>
        <taxon>Neoheterodontei</taxon>
        <taxon>Myida</taxon>
        <taxon>Dreissenoidea</taxon>
        <taxon>Dreissenidae</taxon>
        <taxon>Dreissena</taxon>
    </lineage>
</organism>
<proteinExistence type="predicted"/>
<dbReference type="Proteomes" id="UP000828390">
    <property type="component" value="Unassembled WGS sequence"/>
</dbReference>
<feature type="domain" description="WDR11 first beta-propeller" evidence="2">
    <location>
        <begin position="267"/>
        <end position="335"/>
    </location>
</feature>
<dbReference type="InterPro" id="IPR015943">
    <property type="entry name" value="WD40/YVTN_repeat-like_dom_sf"/>
</dbReference>
<accession>A0A9D4F1S3</accession>
<gene>
    <name evidence="5" type="ORF">DPMN_168987</name>
</gene>
<feature type="non-terminal residue" evidence="5">
    <location>
        <position position="1"/>
    </location>
</feature>
<evidence type="ECO:0000259" key="2">
    <source>
        <dbReference type="Pfam" id="PF23751"/>
    </source>
</evidence>
<dbReference type="AlphaFoldDB" id="A0A9D4F1S3"/>
<dbReference type="InterPro" id="IPR039694">
    <property type="entry name" value="WDR11"/>
</dbReference>
<dbReference type="GO" id="GO:0005737">
    <property type="term" value="C:cytoplasm"/>
    <property type="evidence" value="ECO:0007669"/>
    <property type="project" value="TreeGrafter"/>
</dbReference>
<comment type="caution">
    <text evidence="5">The sequence shown here is derived from an EMBL/GenBank/DDBJ whole genome shotgun (WGS) entry which is preliminary data.</text>
</comment>
<feature type="region of interest" description="Disordered" evidence="1">
    <location>
        <begin position="200"/>
        <end position="224"/>
    </location>
</feature>
<dbReference type="EMBL" id="JAIWYP010000008">
    <property type="protein sequence ID" value="KAH3790780.1"/>
    <property type="molecule type" value="Genomic_DNA"/>
</dbReference>
<dbReference type="InterPro" id="IPR036322">
    <property type="entry name" value="WD40_repeat_dom_sf"/>
</dbReference>
<reference evidence="5" key="1">
    <citation type="journal article" date="2019" name="bioRxiv">
        <title>The Genome of the Zebra Mussel, Dreissena polymorpha: A Resource for Invasive Species Research.</title>
        <authorList>
            <person name="McCartney M.A."/>
            <person name="Auch B."/>
            <person name="Kono T."/>
            <person name="Mallez S."/>
            <person name="Zhang Y."/>
            <person name="Obille A."/>
            <person name="Becker A."/>
            <person name="Abrahante J.E."/>
            <person name="Garbe J."/>
            <person name="Badalamenti J.P."/>
            <person name="Herman A."/>
            <person name="Mangelson H."/>
            <person name="Liachko I."/>
            <person name="Sullivan S."/>
            <person name="Sone E.D."/>
            <person name="Koren S."/>
            <person name="Silverstein K.A.T."/>
            <person name="Beckman K.B."/>
            <person name="Gohl D.M."/>
        </authorList>
    </citation>
    <scope>NUCLEOTIDE SEQUENCE</scope>
    <source>
        <strain evidence="5">Duluth1</strain>
        <tissue evidence="5">Whole animal</tissue>
    </source>
</reference>
<dbReference type="InterPro" id="IPR057852">
    <property type="entry name" value="Beta-prop_WDR11_1st"/>
</dbReference>
<dbReference type="PANTHER" id="PTHR14593">
    <property type="entry name" value="WD REPEAT-CONTAINING PROTEIN 11"/>
    <property type="match status" value="1"/>
</dbReference>
<feature type="domain" description="WDR11 first beta-propeller" evidence="2">
    <location>
        <begin position="14"/>
        <end position="174"/>
    </location>
</feature>
<evidence type="ECO:0000259" key="4">
    <source>
        <dbReference type="Pfam" id="PF23753"/>
    </source>
</evidence>
<dbReference type="SUPFAM" id="SSF50978">
    <property type="entry name" value="WD40 repeat-like"/>
    <property type="match status" value="2"/>
</dbReference>
<dbReference type="Pfam" id="PF23751">
    <property type="entry name" value="Beta-prop_WDR11_1st"/>
    <property type="match status" value="2"/>
</dbReference>
<dbReference type="Pfam" id="PF23752">
    <property type="entry name" value="Beta-prop_WDR11_2nd"/>
    <property type="match status" value="1"/>
</dbReference>
<dbReference type="PANTHER" id="PTHR14593:SF5">
    <property type="entry name" value="WD REPEAT-CONTAINING PROTEIN 11"/>
    <property type="match status" value="1"/>
</dbReference>
<reference evidence="5" key="2">
    <citation type="submission" date="2020-11" db="EMBL/GenBank/DDBJ databases">
        <authorList>
            <person name="McCartney M.A."/>
            <person name="Auch B."/>
            <person name="Kono T."/>
            <person name="Mallez S."/>
            <person name="Becker A."/>
            <person name="Gohl D.M."/>
            <person name="Silverstein K.A.T."/>
            <person name="Koren S."/>
            <person name="Bechman K.B."/>
            <person name="Herman A."/>
            <person name="Abrahante J.E."/>
            <person name="Garbe J."/>
        </authorList>
    </citation>
    <scope>NUCLEOTIDE SEQUENCE</scope>
    <source>
        <strain evidence="5">Duluth1</strain>
        <tissue evidence="5">Whole animal</tissue>
    </source>
</reference>
<keyword evidence="6" id="KW-1185">Reference proteome</keyword>
<evidence type="ECO:0000256" key="1">
    <source>
        <dbReference type="SAM" id="MobiDB-lite"/>
    </source>
</evidence>
<evidence type="ECO:0000313" key="6">
    <source>
        <dbReference type="Proteomes" id="UP000828390"/>
    </source>
</evidence>
<protein>
    <recommendedName>
        <fullName evidence="7">WD repeat-containing protein 11</fullName>
    </recommendedName>
</protein>
<dbReference type="InterPro" id="IPR057853">
    <property type="entry name" value="Beta-prop_WDR11_2nd"/>
</dbReference>
<sequence>MNPCPKVITGHLHQQNKGAFDWGFQGFLAYGCQCYTVIVDPKSLQVIQTVGPQNGFVNYVRWAEEDYHHMFATGSTYTLHVASADTSGTVVIWDVALGRARTVLEDEQSHALILGMEWQKGHTDSHDLLFLLRSPDTLELWDAFSGTRLWQKTFPLNILAFDIDPFDMERLVCLCEAPRVLVCTDVSVIKSPGDSYRSIRLADPNPTVTPSGSERRTSGSSMQRLAARSTSSLSKMASLATNILNVPDPLKRRSSALSDDDSDVMTSCVQVVFSPAHQHLVLLVFPSEIQTLDIEVDIVVSAIRLDKNAALFLKCIPCQNVDVLFCLHDNGSVSLRVKRDRIGSPEHADLFDLTYEPRCHSDSLRLLRHCKVYGFTCQPATERQVSLLLSDGRIILIDVMATDFTISGDSLLPSKITTSLADAIGGRQVMANSINCIQTENKITLGMVMSGLVSGLVSPVTALAMIRSRTVTQRVNELLAVGSDQGTVQLLNVYTGQVVSEYKLFAAPVRGIEVISELHLLAFSYPDPSSYGNRKVRSDIAILNMKSGRSDFLSINKDNRGAIEMARISPARLHLVILYKERTLELWNLRTQQLISDDVIDAELKPTLVTWYNQATTTSSKRTVVDDRGVSREVEERAVLEQLFVASIKPDNSPSLVRFNVSKGATEKPPAIFDLYNMFPMENKLEIQQLIWQGNRLMISFRAGQMYTIDGKTMKSVRSKAIERRGSEVQSIQFAPGHSCSRFILQYKDCFHICELNKDTLICEVLVASPQMSSDLVSVCWAGPDSVAVATEDGCIHLLEVLQKTPKSPAIFDNSEKGMILYYMHFKQECVVIKHDDFVHVKTPPVLSKSTSSVAKWNLSDVFSPALMEPKLASLLKFSLQTNIEPFNQDLEKYIVILDRDVVQYIRHPNTRIADRCIEVARLFGDEFDTEFWKLVKFVCLRRTPEVGKLNTDVGGNQSSLGSDEITSIGDMDISFLREKDNCLISAFGDAMPADDFKTYATSKLALHNKRRSDMRVKEICSRRYILLNKVDMAVSVLMETDMDHDRFKNDCLKACLTSCVVQTNTSMSTIKLAATHLIAAGQLYDGIELLCLIDMRMDACKYLISHGKWSDAIWLAKTSLNQQERTLVIKRWAEQLLNTNRM</sequence>